<evidence type="ECO:0000256" key="1">
    <source>
        <dbReference type="ARBA" id="ARBA00011073"/>
    </source>
</evidence>
<dbReference type="InterPro" id="IPR000209">
    <property type="entry name" value="Peptidase_S8/S53_dom"/>
</dbReference>
<evidence type="ECO:0000256" key="2">
    <source>
        <dbReference type="ARBA" id="ARBA00022670"/>
    </source>
</evidence>
<keyword evidence="3 5" id="KW-0378">Hydrolase</keyword>
<dbReference type="InterPro" id="IPR036852">
    <property type="entry name" value="Peptidase_S8/S53_dom_sf"/>
</dbReference>
<dbReference type="RefSeq" id="WP_264850979.1">
    <property type="nucleotide sequence ID" value="NZ_BRXR01000001.1"/>
</dbReference>
<protein>
    <recommendedName>
        <fullName evidence="6">Peptidase S8/S53 domain-containing protein</fullName>
    </recommendedName>
</protein>
<organism evidence="7 8">
    <name type="scientific">Clostridium omnivorum</name>
    <dbReference type="NCBI Taxonomy" id="1604902"/>
    <lineage>
        <taxon>Bacteria</taxon>
        <taxon>Bacillati</taxon>
        <taxon>Bacillota</taxon>
        <taxon>Clostridia</taxon>
        <taxon>Eubacteriales</taxon>
        <taxon>Clostridiaceae</taxon>
        <taxon>Clostridium</taxon>
    </lineage>
</organism>
<evidence type="ECO:0000313" key="7">
    <source>
        <dbReference type="EMBL" id="GLC31648.1"/>
    </source>
</evidence>
<evidence type="ECO:0000256" key="4">
    <source>
        <dbReference type="ARBA" id="ARBA00022825"/>
    </source>
</evidence>
<keyword evidence="8" id="KW-1185">Reference proteome</keyword>
<evidence type="ECO:0000313" key="8">
    <source>
        <dbReference type="Proteomes" id="UP001208567"/>
    </source>
</evidence>
<comment type="similarity">
    <text evidence="1 5">Belongs to the peptidase S8 family.</text>
</comment>
<dbReference type="PANTHER" id="PTHR43806:SF11">
    <property type="entry name" value="CEREVISIN-RELATED"/>
    <property type="match status" value="1"/>
</dbReference>
<proteinExistence type="inferred from homology"/>
<dbReference type="SUPFAM" id="SSF52743">
    <property type="entry name" value="Subtilisin-like"/>
    <property type="match status" value="1"/>
</dbReference>
<name>A0ABQ5N8S4_9CLOT</name>
<keyword evidence="2 5" id="KW-0645">Protease</keyword>
<dbReference type="InterPro" id="IPR050131">
    <property type="entry name" value="Peptidase_S8_subtilisin-like"/>
</dbReference>
<evidence type="ECO:0000259" key="6">
    <source>
        <dbReference type="Pfam" id="PF00082"/>
    </source>
</evidence>
<gene>
    <name evidence="7" type="ORF">bsdE14_30580</name>
</gene>
<evidence type="ECO:0000256" key="3">
    <source>
        <dbReference type="ARBA" id="ARBA00022801"/>
    </source>
</evidence>
<dbReference type="EMBL" id="BRXR01000001">
    <property type="protein sequence ID" value="GLC31648.1"/>
    <property type="molecule type" value="Genomic_DNA"/>
</dbReference>
<dbReference type="PANTHER" id="PTHR43806">
    <property type="entry name" value="PEPTIDASE S8"/>
    <property type="match status" value="1"/>
</dbReference>
<feature type="active site" description="Charge relay system" evidence="5">
    <location>
        <position position="11"/>
    </location>
</feature>
<evidence type="ECO:0000256" key="5">
    <source>
        <dbReference type="PROSITE-ProRule" id="PRU01240"/>
    </source>
</evidence>
<sequence length="404" mass="45549">MLNYNEIAVIDDGINDGFYTNITRLSRSIEIHADCGIIEYKNNKIEFSHGTVCAAIICKYAKEAVISSVRILNERNKTTAAQLIKAVEWCLENNIGIVNLSLGSTDINEKENISCVINKAVDAGMIIVAASSNNGKITYPAAFSKVIGVKTLGQQYVGEGYLYHYRPVDGVDISAPSVHKLVNYFGEDESSSCNSFAAPYITAQVYNILKEAHSAYSPLEVKNMLFLKAANFEEIKEVSKASKADLWYMDMNLCLSDRLNRSIDIPMLLVVGEKEKGMAAALKLEELFKLQGYRCGVYSDIDNCEMNYLPFKELYYEKTIQSDHIKGIISLFEIDLGIVFVEFNRLDINYLKVVEEVIENDIRIVVNNDKCNIIVLSEEQENLKVPYRAKDVDEAFKYILELYQ</sequence>
<dbReference type="Pfam" id="PF00082">
    <property type="entry name" value="Peptidase_S8"/>
    <property type="match status" value="1"/>
</dbReference>
<accession>A0ABQ5N8S4</accession>
<dbReference type="PROSITE" id="PS51892">
    <property type="entry name" value="SUBTILASE"/>
    <property type="match status" value="1"/>
</dbReference>
<reference evidence="7 8" key="1">
    <citation type="journal article" date="2024" name="Int. J. Syst. Evol. Microbiol.">
        <title>Clostridium omnivorum sp. nov., isolated from anoxic soil under the treatment of reductive soil disinfestation.</title>
        <authorList>
            <person name="Ueki A."/>
            <person name="Tonouchi A."/>
            <person name="Kaku N."/>
            <person name="Honma S."/>
            <person name="Ueki K."/>
        </authorList>
    </citation>
    <scope>NUCLEOTIDE SEQUENCE [LARGE SCALE GENOMIC DNA]</scope>
    <source>
        <strain evidence="7 8">E14</strain>
    </source>
</reference>
<dbReference type="Proteomes" id="UP001208567">
    <property type="component" value="Unassembled WGS sequence"/>
</dbReference>
<keyword evidence="4 5" id="KW-0720">Serine protease</keyword>
<feature type="active site" description="Charge relay system" evidence="5">
    <location>
        <position position="49"/>
    </location>
</feature>
<feature type="domain" description="Peptidase S8/S53" evidence="6">
    <location>
        <begin position="7"/>
        <end position="229"/>
    </location>
</feature>
<comment type="caution">
    <text evidence="7">The sequence shown here is derived from an EMBL/GenBank/DDBJ whole genome shotgun (WGS) entry which is preliminary data.</text>
</comment>
<feature type="active site" description="Charge relay system" evidence="5">
    <location>
        <position position="195"/>
    </location>
</feature>
<dbReference type="Gene3D" id="3.40.50.200">
    <property type="entry name" value="Peptidase S8/S53 domain"/>
    <property type="match status" value="1"/>
</dbReference>